<organism evidence="1">
    <name type="scientific">Lactobacillus phage G2-Guo</name>
    <dbReference type="NCBI Taxonomy" id="3155564"/>
    <lineage>
        <taxon>Viruses</taxon>
    </lineage>
</organism>
<accession>A0AAU7PH94</accession>
<dbReference type="EMBL" id="PP779550">
    <property type="protein sequence ID" value="XBS48992.1"/>
    <property type="molecule type" value="Genomic_DNA"/>
</dbReference>
<sequence length="59" mass="6460">MAEMKMKALASTQKDLIEAMTNAIDELYCENKKTLVDPLTEAQLAGVIADLANAFEKTI</sequence>
<evidence type="ECO:0008006" key="2">
    <source>
        <dbReference type="Google" id="ProtNLM"/>
    </source>
</evidence>
<evidence type="ECO:0000313" key="1">
    <source>
        <dbReference type="EMBL" id="XBS48992.1"/>
    </source>
</evidence>
<gene>
    <name evidence="1" type="ORF">G200018</name>
</gene>
<name>A0AAU7PH94_9VIRU</name>
<proteinExistence type="predicted"/>
<protein>
    <recommendedName>
        <fullName evidence="2">Phage protein</fullName>
    </recommendedName>
</protein>
<reference evidence="1" key="1">
    <citation type="submission" date="2024-05" db="EMBL/GenBank/DDBJ databases">
        <authorList>
            <person name="Guo T.T."/>
            <person name="Zhang Y."/>
            <person name="Kong J."/>
        </authorList>
    </citation>
    <scope>NUCLEOTIDE SEQUENCE</scope>
</reference>